<dbReference type="GO" id="GO:0051301">
    <property type="term" value="P:cell division"/>
    <property type="evidence" value="ECO:0007669"/>
    <property type="project" value="UniProtKB-KW"/>
</dbReference>
<evidence type="ECO:0000256" key="8">
    <source>
        <dbReference type="ARBA" id="ARBA00023306"/>
    </source>
</evidence>
<evidence type="ECO:0000256" key="4">
    <source>
        <dbReference type="ARBA" id="ARBA00022618"/>
    </source>
</evidence>
<dbReference type="CTD" id="11243"/>
<proteinExistence type="predicted"/>
<organism evidence="10 11">
    <name type="scientific">Python bivittatus</name>
    <name type="common">Burmese python</name>
    <name type="synonym">Python molurus bivittatus</name>
    <dbReference type="NCBI Taxonomy" id="176946"/>
    <lineage>
        <taxon>Eukaryota</taxon>
        <taxon>Metazoa</taxon>
        <taxon>Chordata</taxon>
        <taxon>Craniata</taxon>
        <taxon>Vertebrata</taxon>
        <taxon>Euteleostomi</taxon>
        <taxon>Lepidosauria</taxon>
        <taxon>Squamata</taxon>
        <taxon>Bifurcata</taxon>
        <taxon>Unidentata</taxon>
        <taxon>Episquamata</taxon>
        <taxon>Toxicofera</taxon>
        <taxon>Serpentes</taxon>
        <taxon>Henophidia</taxon>
        <taxon>Pythonidae</taxon>
        <taxon>Python</taxon>
    </lineage>
</organism>
<dbReference type="AlphaFoldDB" id="A0A9F5JB81"/>
<evidence type="ECO:0000313" key="11">
    <source>
        <dbReference type="RefSeq" id="XP_025029161.1"/>
    </source>
</evidence>
<keyword evidence="4" id="KW-0132">Cell division</keyword>
<dbReference type="KEGG" id="pbi:112541925"/>
<protein>
    <submittedName>
        <fullName evidence="11">Polyamine-modulated factor 1</fullName>
    </submittedName>
</protein>
<name>A0A9F5JB81_PYTBI</name>
<dbReference type="PANTHER" id="PTHR15459">
    <property type="entry name" value="POLYAMINE-MODULATED FACTOR 1"/>
    <property type="match status" value="1"/>
</dbReference>
<evidence type="ECO:0000256" key="1">
    <source>
        <dbReference type="ARBA" id="ARBA00004123"/>
    </source>
</evidence>
<dbReference type="InterPro" id="IPR007128">
    <property type="entry name" value="PMF1/Nnf1"/>
</dbReference>
<evidence type="ECO:0000313" key="10">
    <source>
        <dbReference type="Proteomes" id="UP000695026"/>
    </source>
</evidence>
<evidence type="ECO:0000256" key="5">
    <source>
        <dbReference type="ARBA" id="ARBA00022776"/>
    </source>
</evidence>
<dbReference type="RefSeq" id="XP_025029161.1">
    <property type="nucleotide sequence ID" value="XM_025173393.1"/>
</dbReference>
<evidence type="ECO:0000256" key="6">
    <source>
        <dbReference type="ARBA" id="ARBA00022838"/>
    </source>
</evidence>
<dbReference type="GO" id="GO:0000444">
    <property type="term" value="C:MIS12/MIND type complex"/>
    <property type="evidence" value="ECO:0007669"/>
    <property type="project" value="InterPro"/>
</dbReference>
<dbReference type="Pfam" id="PF03980">
    <property type="entry name" value="Nnf1"/>
    <property type="match status" value="1"/>
</dbReference>
<keyword evidence="9" id="KW-0137">Centromere</keyword>
<dbReference type="GO" id="GO:0005634">
    <property type="term" value="C:nucleus"/>
    <property type="evidence" value="ECO:0007669"/>
    <property type="project" value="UniProtKB-SubCell"/>
</dbReference>
<accession>A0A9F5JB81</accession>
<keyword evidence="6" id="KW-0995">Kinetochore</keyword>
<keyword evidence="10" id="KW-1185">Reference proteome</keyword>
<evidence type="ECO:0000256" key="9">
    <source>
        <dbReference type="ARBA" id="ARBA00023328"/>
    </source>
</evidence>
<reference evidence="11" key="1">
    <citation type="submission" date="2025-08" db="UniProtKB">
        <authorList>
            <consortium name="RefSeq"/>
        </authorList>
    </citation>
    <scope>IDENTIFICATION</scope>
    <source>
        <tissue evidence="11">Liver</tissue>
    </source>
</reference>
<dbReference type="OrthoDB" id="18453at2759"/>
<dbReference type="OMA" id="EMTQRIH"/>
<sequence>MAGSVNDGRAIGVFESFGVSGAPGQSLALKVRAGVGFIRIQFFPRPSDVAMYRRCILTVCDLLQFFVFCSTIWCRLFTKCYSRLYKAQPEFTKCVYNQFVSHLQKSVLEEIQALKQEGNLQVLFESLDKLEKGAKDKEACAWRPSGIPEEDTRGVVVPYLLKQRKFLQKALKEKQEGNCRLAAAVVAGRERISELQQQIHKQKEDWQGIATDGRKMMKTFDELP</sequence>
<evidence type="ECO:0000256" key="2">
    <source>
        <dbReference type="ARBA" id="ARBA00004629"/>
    </source>
</evidence>
<evidence type="ECO:0000256" key="7">
    <source>
        <dbReference type="ARBA" id="ARBA00023242"/>
    </source>
</evidence>
<dbReference type="GeneID" id="112541925"/>
<comment type="subcellular location">
    <subcellularLocation>
        <location evidence="2">Chromosome</location>
        <location evidence="2">Centromere</location>
        <location evidence="2">Kinetochore</location>
    </subcellularLocation>
    <subcellularLocation>
        <location evidence="1">Nucleus</location>
    </subcellularLocation>
</comment>
<dbReference type="GO" id="GO:0007059">
    <property type="term" value="P:chromosome segregation"/>
    <property type="evidence" value="ECO:0007669"/>
    <property type="project" value="TreeGrafter"/>
</dbReference>
<keyword evidence="5" id="KW-0498">Mitosis</keyword>
<evidence type="ECO:0000256" key="3">
    <source>
        <dbReference type="ARBA" id="ARBA00022454"/>
    </source>
</evidence>
<keyword evidence="3" id="KW-0158">Chromosome</keyword>
<dbReference type="PANTHER" id="PTHR15459:SF3">
    <property type="entry name" value="POLYAMINE-MODULATED FACTOR 1"/>
    <property type="match status" value="1"/>
</dbReference>
<gene>
    <name evidence="11" type="primary">PMF1</name>
</gene>
<keyword evidence="8" id="KW-0131">Cell cycle</keyword>
<keyword evidence="7" id="KW-0539">Nucleus</keyword>
<dbReference type="Proteomes" id="UP000695026">
    <property type="component" value="Unplaced"/>
</dbReference>